<dbReference type="Proteomes" id="UP000050501">
    <property type="component" value="Unassembled WGS sequence"/>
</dbReference>
<organism evidence="3 4">
    <name type="scientific">Levilinea saccharolytica</name>
    <dbReference type="NCBI Taxonomy" id="229921"/>
    <lineage>
        <taxon>Bacteria</taxon>
        <taxon>Bacillati</taxon>
        <taxon>Chloroflexota</taxon>
        <taxon>Anaerolineae</taxon>
        <taxon>Anaerolineales</taxon>
        <taxon>Anaerolineaceae</taxon>
        <taxon>Levilinea</taxon>
    </lineage>
</organism>
<feature type="transmembrane region" description="Helical" evidence="2">
    <location>
        <begin position="50"/>
        <end position="68"/>
    </location>
</feature>
<keyword evidence="4" id="KW-1185">Reference proteome</keyword>
<keyword evidence="2" id="KW-1133">Transmembrane helix</keyword>
<dbReference type="OrthoDB" id="166940at2"/>
<evidence type="ECO:0000256" key="2">
    <source>
        <dbReference type="SAM" id="Phobius"/>
    </source>
</evidence>
<dbReference type="AlphaFoldDB" id="A0A0P6YHM4"/>
<evidence type="ECO:0000256" key="1">
    <source>
        <dbReference type="SAM" id="MobiDB-lite"/>
    </source>
</evidence>
<keyword evidence="2" id="KW-0472">Membrane</keyword>
<reference evidence="3 4" key="1">
    <citation type="submission" date="2015-07" db="EMBL/GenBank/DDBJ databases">
        <title>Genome sequence of Levilinea saccharolytica DSM 16555.</title>
        <authorList>
            <person name="Hemp J."/>
            <person name="Ward L.M."/>
            <person name="Pace L.A."/>
            <person name="Fischer W.W."/>
        </authorList>
    </citation>
    <scope>NUCLEOTIDE SEQUENCE [LARGE SCALE GENOMIC DNA]</scope>
    <source>
        <strain evidence="3 4">KIBI-1</strain>
    </source>
</reference>
<evidence type="ECO:0000313" key="4">
    <source>
        <dbReference type="Proteomes" id="UP000050501"/>
    </source>
</evidence>
<dbReference type="RefSeq" id="WP_062416865.1">
    <property type="nucleotide sequence ID" value="NZ_DF967974.1"/>
</dbReference>
<sequence>MSKKNKRQVSRSEVAAPVAAAPSAPVAPRSSLTTEFNPDYGYVISDLKRIGILAGSFIAVLVILSFIIR</sequence>
<evidence type="ECO:0000313" key="3">
    <source>
        <dbReference type="EMBL" id="KPL89957.1"/>
    </source>
</evidence>
<feature type="region of interest" description="Disordered" evidence="1">
    <location>
        <begin position="1"/>
        <end position="32"/>
    </location>
</feature>
<comment type="caution">
    <text evidence="3">The sequence shown here is derived from an EMBL/GenBank/DDBJ whole genome shotgun (WGS) entry which is preliminary data.</text>
</comment>
<feature type="compositionally biased region" description="Low complexity" evidence="1">
    <location>
        <begin position="11"/>
        <end position="31"/>
    </location>
</feature>
<name>A0A0P6YHM4_9CHLR</name>
<dbReference type="EMBL" id="LGCM01000014">
    <property type="protein sequence ID" value="KPL89957.1"/>
    <property type="molecule type" value="Genomic_DNA"/>
</dbReference>
<dbReference type="STRING" id="229921.ADN01_03560"/>
<keyword evidence="2" id="KW-0812">Transmembrane</keyword>
<proteinExistence type="predicted"/>
<protein>
    <submittedName>
        <fullName evidence="3">Uncharacterized protein</fullName>
    </submittedName>
</protein>
<gene>
    <name evidence="3" type="ORF">ADN01_03560</name>
</gene>
<accession>A0A0P6YHM4</accession>